<accession>A0AAD7XPS3</accession>
<keyword evidence="3 7" id="KW-0812">Transmembrane</keyword>
<evidence type="ECO:0000256" key="1">
    <source>
        <dbReference type="ARBA" id="ARBA00004141"/>
    </source>
</evidence>
<feature type="transmembrane region" description="Helical" evidence="7">
    <location>
        <begin position="190"/>
        <end position="209"/>
    </location>
</feature>
<feature type="transmembrane region" description="Helical" evidence="7">
    <location>
        <begin position="221"/>
        <end position="241"/>
    </location>
</feature>
<dbReference type="InterPro" id="IPR020846">
    <property type="entry name" value="MFS_dom"/>
</dbReference>
<dbReference type="GO" id="GO:0033229">
    <property type="term" value="F:cysteine transmembrane transporter activity"/>
    <property type="evidence" value="ECO:0007669"/>
    <property type="project" value="TreeGrafter"/>
</dbReference>
<feature type="domain" description="Major facilitator superfamily (MFS) profile" evidence="8">
    <location>
        <begin position="61"/>
        <end position="476"/>
    </location>
</feature>
<feature type="transmembrane region" description="Helical" evidence="7">
    <location>
        <begin position="290"/>
        <end position="315"/>
    </location>
</feature>
<comment type="subcellular location">
    <subcellularLocation>
        <location evidence="1">Membrane</location>
        <topology evidence="1">Multi-pass membrane protein</topology>
    </subcellularLocation>
</comment>
<keyword evidence="4 7" id="KW-1133">Transmembrane helix</keyword>
<evidence type="ECO:0000256" key="5">
    <source>
        <dbReference type="ARBA" id="ARBA00023136"/>
    </source>
</evidence>
<keyword evidence="10" id="KW-1185">Reference proteome</keyword>
<keyword evidence="5 7" id="KW-0472">Membrane</keyword>
<reference evidence="9 10" key="1">
    <citation type="submission" date="2023-03" db="EMBL/GenBank/DDBJ databases">
        <title>Genome sequence of Lichtheimia ornata CBS 291.66.</title>
        <authorList>
            <person name="Mohabir J.T."/>
            <person name="Shea T.P."/>
            <person name="Kurbessoian T."/>
            <person name="Berby B."/>
            <person name="Fontaine J."/>
            <person name="Livny J."/>
            <person name="Gnirke A."/>
            <person name="Stajich J.E."/>
            <person name="Cuomo C.A."/>
        </authorList>
    </citation>
    <scope>NUCLEOTIDE SEQUENCE [LARGE SCALE GENOMIC DNA]</scope>
    <source>
        <strain evidence="9">CBS 291.66</strain>
    </source>
</reference>
<dbReference type="PANTHER" id="PTHR43791:SF63">
    <property type="entry name" value="HIGH AFFINITY CYSTEINE TRANSPORTER"/>
    <property type="match status" value="1"/>
</dbReference>
<feature type="transmembrane region" description="Helical" evidence="7">
    <location>
        <begin position="327"/>
        <end position="347"/>
    </location>
</feature>
<evidence type="ECO:0000256" key="3">
    <source>
        <dbReference type="ARBA" id="ARBA00022692"/>
    </source>
</evidence>
<proteinExistence type="inferred from homology"/>
<feature type="transmembrane region" description="Helical" evidence="7">
    <location>
        <begin position="61"/>
        <end position="85"/>
    </location>
</feature>
<feature type="transmembrane region" description="Helical" evidence="7">
    <location>
        <begin position="386"/>
        <end position="406"/>
    </location>
</feature>
<dbReference type="Proteomes" id="UP001234581">
    <property type="component" value="Unassembled WGS sequence"/>
</dbReference>
<dbReference type="FunFam" id="1.20.1250.20:FF:000064">
    <property type="entry name" value="MFS allantoate transporter"/>
    <property type="match status" value="1"/>
</dbReference>
<feature type="transmembrane region" description="Helical" evidence="7">
    <location>
        <begin position="97"/>
        <end position="116"/>
    </location>
</feature>
<evidence type="ECO:0000256" key="6">
    <source>
        <dbReference type="ARBA" id="ARBA00037968"/>
    </source>
</evidence>
<dbReference type="InterPro" id="IPR011701">
    <property type="entry name" value="MFS"/>
</dbReference>
<name>A0AAD7XPS3_9FUNG</name>
<comment type="similarity">
    <text evidence="6">Belongs to the major facilitator superfamily. Allantoate permease family.</text>
</comment>
<dbReference type="PROSITE" id="PS50850">
    <property type="entry name" value="MFS"/>
    <property type="match status" value="1"/>
</dbReference>
<dbReference type="Gene3D" id="1.20.1250.20">
    <property type="entry name" value="MFS general substrate transporter like domains"/>
    <property type="match status" value="2"/>
</dbReference>
<evidence type="ECO:0000259" key="8">
    <source>
        <dbReference type="PROSITE" id="PS50850"/>
    </source>
</evidence>
<dbReference type="RefSeq" id="XP_058337073.1">
    <property type="nucleotide sequence ID" value="XM_058492163.1"/>
</dbReference>
<dbReference type="SUPFAM" id="SSF103473">
    <property type="entry name" value="MFS general substrate transporter"/>
    <property type="match status" value="1"/>
</dbReference>
<feature type="transmembrane region" description="Helical" evidence="7">
    <location>
        <begin position="418"/>
        <end position="438"/>
    </location>
</feature>
<evidence type="ECO:0000313" key="9">
    <source>
        <dbReference type="EMBL" id="KAJ8652159.1"/>
    </source>
</evidence>
<dbReference type="EMBL" id="JARTCD010000116">
    <property type="protein sequence ID" value="KAJ8652159.1"/>
    <property type="molecule type" value="Genomic_DNA"/>
</dbReference>
<evidence type="ECO:0000256" key="2">
    <source>
        <dbReference type="ARBA" id="ARBA00022448"/>
    </source>
</evidence>
<comment type="caution">
    <text evidence="9">The sequence shown here is derived from an EMBL/GenBank/DDBJ whole genome shotgun (WGS) entry which is preliminary data.</text>
</comment>
<dbReference type="AlphaFoldDB" id="A0AAD7XPS3"/>
<dbReference type="GO" id="GO:0016020">
    <property type="term" value="C:membrane"/>
    <property type="evidence" value="ECO:0007669"/>
    <property type="project" value="UniProtKB-SubCell"/>
</dbReference>
<organism evidence="9 10">
    <name type="scientific">Lichtheimia ornata</name>
    <dbReference type="NCBI Taxonomy" id="688661"/>
    <lineage>
        <taxon>Eukaryota</taxon>
        <taxon>Fungi</taxon>
        <taxon>Fungi incertae sedis</taxon>
        <taxon>Mucoromycota</taxon>
        <taxon>Mucoromycotina</taxon>
        <taxon>Mucoromycetes</taxon>
        <taxon>Mucorales</taxon>
        <taxon>Lichtheimiaceae</taxon>
        <taxon>Lichtheimia</taxon>
    </lineage>
</organism>
<keyword evidence="2" id="KW-0813">Transport</keyword>
<evidence type="ECO:0000256" key="7">
    <source>
        <dbReference type="SAM" id="Phobius"/>
    </source>
</evidence>
<sequence length="512" mass="57452">MAEVEQKDTSSSMDVKENHAPEVVVGDSSRIDPEVAKYAADVVEIDDATNQRIKWKLYRRVLPIMVVTYFLQALDKGTLSFSSIMNLPEDVGLVGQQYSWLTTCIYIAVLIVEYPLNWIIQRVPIAKFLAFNVCAWSAVLACHAACHNFVGLLVCRTLLGIFEASCQPTLVVLSAMWFKREEQTMIVTFWYMMNGFQQIVGGVLAYAFTHITSGPLKSWQALFLTYGCFSFLWGLVVFFFLPDSPMRAKCYSEEDKKLMVERLRSNQTGLQNKTFRKEQMYEGLFKDPQIWAYGLITFLTALPTSGLGAFANIIISGFGFSVLDTQLLAMVLGAYIMFCLLSSSYITRKWGQTVLVMIAYAIPAIPATVVLMAVENTTLATKAGLLFCYYLALSFWATSTLAISLITRNVGGQTKKTVAVAVNFVFWAAGNAIGPQVFQAKDAPRYHTGFAVHLVCYAILLVVLGLLRWHLIRQNKKKARFLAEKKDAIDNEGIHAFDDLTDKENPNFVYVY</sequence>
<dbReference type="InterPro" id="IPR036259">
    <property type="entry name" value="MFS_trans_sf"/>
</dbReference>
<feature type="transmembrane region" description="Helical" evidence="7">
    <location>
        <begin position="450"/>
        <end position="471"/>
    </location>
</feature>
<gene>
    <name evidence="9" type="ORF">O0I10_012217</name>
</gene>
<protein>
    <recommendedName>
        <fullName evidence="8">Major facilitator superfamily (MFS) profile domain-containing protein</fullName>
    </recommendedName>
</protein>
<dbReference type="Pfam" id="PF07690">
    <property type="entry name" value="MFS_1"/>
    <property type="match status" value="1"/>
</dbReference>
<evidence type="ECO:0000256" key="4">
    <source>
        <dbReference type="ARBA" id="ARBA00022989"/>
    </source>
</evidence>
<dbReference type="GeneID" id="83219604"/>
<feature type="transmembrane region" description="Helical" evidence="7">
    <location>
        <begin position="354"/>
        <end position="374"/>
    </location>
</feature>
<dbReference type="PANTHER" id="PTHR43791">
    <property type="entry name" value="PERMEASE-RELATED"/>
    <property type="match status" value="1"/>
</dbReference>
<evidence type="ECO:0000313" key="10">
    <source>
        <dbReference type="Proteomes" id="UP001234581"/>
    </source>
</evidence>